<dbReference type="Pfam" id="PF25156">
    <property type="entry name" value="PNGase_A_C"/>
    <property type="match status" value="1"/>
</dbReference>
<keyword evidence="1" id="KW-0732">Signal</keyword>
<feature type="signal peptide" evidence="1">
    <location>
        <begin position="1"/>
        <end position="21"/>
    </location>
</feature>
<evidence type="ECO:0000313" key="4">
    <source>
        <dbReference type="RefSeq" id="XP_033457304.1"/>
    </source>
</evidence>
<keyword evidence="3" id="KW-1185">Reference proteome</keyword>
<reference evidence="4" key="2">
    <citation type="submission" date="2020-04" db="EMBL/GenBank/DDBJ databases">
        <authorList>
            <consortium name="NCBI Genome Project"/>
        </authorList>
    </citation>
    <scope>NUCLEOTIDE SEQUENCE</scope>
    <source>
        <strain evidence="4">CBS 342.82</strain>
    </source>
</reference>
<reference evidence="4" key="3">
    <citation type="submission" date="2025-08" db="UniProtKB">
        <authorList>
            <consortium name="RefSeq"/>
        </authorList>
    </citation>
    <scope>IDENTIFICATION</scope>
    <source>
        <strain evidence="4">CBS 342.82</strain>
    </source>
</reference>
<dbReference type="RefSeq" id="XP_033457304.1">
    <property type="nucleotide sequence ID" value="XM_033601782.1"/>
</dbReference>
<proteinExistence type="predicted"/>
<dbReference type="Proteomes" id="UP000504637">
    <property type="component" value="Unplaced"/>
</dbReference>
<accession>A0A6J3LX77</accession>
<organism evidence="4">
    <name type="scientific">Dissoconium aciculare CBS 342.82</name>
    <dbReference type="NCBI Taxonomy" id="1314786"/>
    <lineage>
        <taxon>Eukaryota</taxon>
        <taxon>Fungi</taxon>
        <taxon>Dikarya</taxon>
        <taxon>Ascomycota</taxon>
        <taxon>Pezizomycotina</taxon>
        <taxon>Dothideomycetes</taxon>
        <taxon>Dothideomycetidae</taxon>
        <taxon>Mycosphaerellales</taxon>
        <taxon>Dissoconiaceae</taxon>
        <taxon>Dissoconium</taxon>
    </lineage>
</organism>
<protein>
    <recommendedName>
        <fullName evidence="2">Peptide N-acetyl-beta-D-glucosaminyl asparaginase amidase A N-terminal domain-containing protein</fullName>
    </recommendedName>
</protein>
<reference evidence="4" key="1">
    <citation type="submission" date="2020-01" db="EMBL/GenBank/DDBJ databases">
        <authorList>
            <consortium name="DOE Joint Genome Institute"/>
            <person name="Haridas S."/>
            <person name="Albert R."/>
            <person name="Binder M."/>
            <person name="Bloem J."/>
            <person name="Labutti K."/>
            <person name="Salamov A."/>
            <person name="Andreopoulos B."/>
            <person name="Baker S.E."/>
            <person name="Barry K."/>
            <person name="Bills G."/>
            <person name="Bluhm B.H."/>
            <person name="Cannon C."/>
            <person name="Castanera R."/>
            <person name="Culley D.E."/>
            <person name="Daum C."/>
            <person name="Ezra D."/>
            <person name="Gonzalez J.B."/>
            <person name="Henrissat B."/>
            <person name="Kuo A."/>
            <person name="Liang C."/>
            <person name="Lipzen A."/>
            <person name="Lutzoni F."/>
            <person name="Magnuson J."/>
            <person name="Mondo S."/>
            <person name="Nolan M."/>
            <person name="Ohm R."/>
            <person name="Pangilinan J."/>
            <person name="Park H.-J."/>
            <person name="Ramirez L."/>
            <person name="Alfaro M."/>
            <person name="Sun H."/>
            <person name="Tritt A."/>
            <person name="Yoshinaga Y."/>
            <person name="Zwiers L.-H."/>
            <person name="Turgeon B.G."/>
            <person name="Goodwin S.B."/>
            <person name="Spatafora J.W."/>
            <person name="Crous P.W."/>
            <person name="Grigoriev I.V."/>
        </authorList>
    </citation>
    <scope>NUCLEOTIDE SEQUENCE</scope>
    <source>
        <strain evidence="4">CBS 342.82</strain>
    </source>
</reference>
<evidence type="ECO:0000313" key="3">
    <source>
        <dbReference type="Proteomes" id="UP000504637"/>
    </source>
</evidence>
<evidence type="ECO:0000259" key="2">
    <source>
        <dbReference type="Pfam" id="PF12222"/>
    </source>
</evidence>
<sequence length="664" mass="71436">MQTSLLSWILVSLSLSNLAQCSGPRFYPNDAIQRFVRAASAVVLEVSQVAAPVLTVSSKGGLEVTDGSSNASAVIVPSEQPVCQDILVRHDFIASYGQPYVGPYTPPSCSFNRVTWNLTVTSRGRQYDRLGTVSFGDIELFRTSTAEPTRNGIEWTYLKDMTNFLSLFTKSQTVIFDLGNLVTDVLDGTFNVTLTAAYFTADSVVQPADLIIPVSKRQGSQGQPSLFSVPSDIASNVLTLPRNIQKAVFTISSTGQADEEFWWSNVPQSRVNTYESTVGTLFGYSPFREVQLFIDGTLVGVAWPFPIIFTGGIVPSLWRPIVGIDTFDLKEDEIDITPWLPILCDGRSHNFTIGVSGLNDDGTGNAALSGRVGSTWLVTGKIFVWLDKAGHVTSGSAPLQLAPQPSFHVSSSISQTSAGVNDTLLYTVTAERTLSFTSTLLLSTGPRLASWNQRLAYLNKGNVTNQASLQTNDQQTTGQDLSSNGYARKFSYPLYVESSQIGNPDGFTLAADIRRSKSIDSLGRLVFPTGQETFSSDMAKSALSFDGTSAQTTQNGTAYYAANNTAGTGFSFGTTTQSFSLDGLHIAAGSLLKTTFPSITGSDELFSRNVKAVNGTIVADQETLLGKQFSTPVLPGIAEVNNDVHDFVLSGVPGRGKLVHHVQL</sequence>
<evidence type="ECO:0000256" key="1">
    <source>
        <dbReference type="SAM" id="SignalP"/>
    </source>
</evidence>
<name>A0A6J3LX77_9PEZI</name>
<dbReference type="InterPro" id="IPR021102">
    <property type="entry name" value="PNGase_A"/>
</dbReference>
<dbReference type="AlphaFoldDB" id="A0A6J3LX77"/>
<dbReference type="PANTHER" id="PTHR31104">
    <property type="entry name" value="PEPTIDE-N4-(N-ACETYL-BETA-GLUCOSAMINYL)ASPARAGINE AMIDASE A PROTEIN"/>
    <property type="match status" value="1"/>
</dbReference>
<feature type="domain" description="Peptide N-acetyl-beta-D-glucosaminyl asparaginase amidase A N-terminal" evidence="2">
    <location>
        <begin position="79"/>
        <end position="395"/>
    </location>
</feature>
<dbReference type="GeneID" id="54359582"/>
<gene>
    <name evidence="4" type="ORF">K489DRAFT_324683</name>
</gene>
<dbReference type="Pfam" id="PF12222">
    <property type="entry name" value="PNGaseA"/>
    <property type="match status" value="1"/>
</dbReference>
<dbReference type="OrthoDB" id="1612078at2759"/>
<dbReference type="InterPro" id="IPR056948">
    <property type="entry name" value="PNGaseA_N"/>
</dbReference>
<feature type="chain" id="PRO_5027052884" description="Peptide N-acetyl-beta-D-glucosaminyl asparaginase amidase A N-terminal domain-containing protein" evidence="1">
    <location>
        <begin position="22"/>
        <end position="664"/>
    </location>
</feature>